<sequence length="31" mass="3855">MLCNLCFSSFFQLWLQMTVQKIHYKQQLVLY</sequence>
<reference evidence="1" key="1">
    <citation type="submission" date="2014-11" db="EMBL/GenBank/DDBJ databases">
        <authorList>
            <person name="Amaro Gonzalez C."/>
        </authorList>
    </citation>
    <scope>NUCLEOTIDE SEQUENCE</scope>
</reference>
<name>A0A0E9VR06_ANGAN</name>
<evidence type="ECO:0000313" key="1">
    <source>
        <dbReference type="EMBL" id="JAH80506.1"/>
    </source>
</evidence>
<organism evidence="1">
    <name type="scientific">Anguilla anguilla</name>
    <name type="common">European freshwater eel</name>
    <name type="synonym">Muraena anguilla</name>
    <dbReference type="NCBI Taxonomy" id="7936"/>
    <lineage>
        <taxon>Eukaryota</taxon>
        <taxon>Metazoa</taxon>
        <taxon>Chordata</taxon>
        <taxon>Craniata</taxon>
        <taxon>Vertebrata</taxon>
        <taxon>Euteleostomi</taxon>
        <taxon>Actinopterygii</taxon>
        <taxon>Neopterygii</taxon>
        <taxon>Teleostei</taxon>
        <taxon>Anguilliformes</taxon>
        <taxon>Anguillidae</taxon>
        <taxon>Anguilla</taxon>
    </lineage>
</organism>
<accession>A0A0E9VR06</accession>
<dbReference type="AlphaFoldDB" id="A0A0E9VR06"/>
<reference evidence="1" key="2">
    <citation type="journal article" date="2015" name="Fish Shellfish Immunol.">
        <title>Early steps in the European eel (Anguilla anguilla)-Vibrio vulnificus interaction in the gills: Role of the RtxA13 toxin.</title>
        <authorList>
            <person name="Callol A."/>
            <person name="Pajuelo D."/>
            <person name="Ebbesson L."/>
            <person name="Teles M."/>
            <person name="MacKenzie S."/>
            <person name="Amaro C."/>
        </authorList>
    </citation>
    <scope>NUCLEOTIDE SEQUENCE</scope>
</reference>
<protein>
    <submittedName>
        <fullName evidence="1">Uncharacterized protein</fullName>
    </submittedName>
</protein>
<dbReference type="EMBL" id="GBXM01028071">
    <property type="protein sequence ID" value="JAH80506.1"/>
    <property type="molecule type" value="Transcribed_RNA"/>
</dbReference>
<proteinExistence type="predicted"/>